<proteinExistence type="predicted"/>
<comment type="caution">
    <text evidence="1">The sequence shown here is derived from an EMBL/GenBank/DDBJ whole genome shotgun (WGS) entry which is preliminary data.</text>
</comment>
<sequence>MPSGVSMSIRVSSCMGSFAFLGTAGRDDIVGRVPLKTRTDASYRSGAKQPTIQDAGCKKTFPCAPDTSPLANDGLDALHFEGLLLRISP</sequence>
<reference evidence="1 2" key="1">
    <citation type="submission" date="2017-01" db="EMBL/GenBank/DDBJ databases">
        <authorList>
            <person name="Mah S.A."/>
            <person name="Swanson W.J."/>
            <person name="Moy G.W."/>
            <person name="Vacquier V.D."/>
        </authorList>
    </citation>
    <scope>NUCLEOTIDE SEQUENCE [LARGE SCALE GENOMIC DNA]</scope>
    <source>
        <strain evidence="1">PDD-32b-74</strain>
    </source>
</reference>
<dbReference type="EMBL" id="MTSA01000001">
    <property type="protein sequence ID" value="OUM09468.1"/>
    <property type="molecule type" value="Genomic_DNA"/>
</dbReference>
<dbReference type="Proteomes" id="UP000195128">
    <property type="component" value="Unassembled WGS sequence"/>
</dbReference>
<protein>
    <submittedName>
        <fullName evidence="1">Uncharacterized protein</fullName>
    </submittedName>
</protein>
<evidence type="ECO:0000313" key="1">
    <source>
        <dbReference type="EMBL" id="OUM09468.1"/>
    </source>
</evidence>
<organism evidence="1 2">
    <name type="scientific">Pseudomonas syringae</name>
    <dbReference type="NCBI Taxonomy" id="317"/>
    <lineage>
        <taxon>Bacteria</taxon>
        <taxon>Pseudomonadati</taxon>
        <taxon>Pseudomonadota</taxon>
        <taxon>Gammaproteobacteria</taxon>
        <taxon>Pseudomonadales</taxon>
        <taxon>Pseudomonadaceae</taxon>
        <taxon>Pseudomonas</taxon>
    </lineage>
</organism>
<gene>
    <name evidence="1" type="ORF">BW686_00335</name>
</gene>
<dbReference type="AlphaFoldDB" id="A0A244EYG5"/>
<evidence type="ECO:0000313" key="2">
    <source>
        <dbReference type="Proteomes" id="UP000195128"/>
    </source>
</evidence>
<accession>A0A244EYG5</accession>
<name>A0A244EYG5_PSESX</name>